<dbReference type="InParanoid" id="S0EXR3"/>
<reference evidence="8" key="1">
    <citation type="submission" date="2013-03" db="EMBL/GenBank/DDBJ databases">
        <title>Genome sequence of Chthonomonas calidirosea, the first sequenced genome from the Armatimonadetes phylum (formally candidate division OP10).</title>
        <authorList>
            <person name="Lee K.C.Y."/>
            <person name="Morgan X.C."/>
            <person name="Dunfield P.F."/>
            <person name="Tamas I."/>
            <person name="Houghton K.M."/>
            <person name="Vyssotski M."/>
            <person name="Ryan J.L.J."/>
            <person name="Lagutin K."/>
            <person name="McDonald I.R."/>
            <person name="Stott M.B."/>
        </authorList>
    </citation>
    <scope>NUCLEOTIDE SEQUENCE [LARGE SCALE GENOMIC DNA]</scope>
    <source>
        <strain evidence="8">DSM 23976 / ICMP 18418 / T49</strain>
    </source>
</reference>
<dbReference type="EC" id="1.1.3.-" evidence="7"/>
<feature type="domain" description="FAD dependent oxidoreductase" evidence="6">
    <location>
        <begin position="6"/>
        <end position="394"/>
    </location>
</feature>
<name>S0EXR3_CHTCT</name>
<evidence type="ECO:0000256" key="2">
    <source>
        <dbReference type="ARBA" id="ARBA00022630"/>
    </source>
</evidence>
<evidence type="ECO:0000256" key="1">
    <source>
        <dbReference type="ARBA" id="ARBA00001974"/>
    </source>
</evidence>
<keyword evidence="8" id="KW-1185">Reference proteome</keyword>
<evidence type="ECO:0000256" key="3">
    <source>
        <dbReference type="ARBA" id="ARBA00022827"/>
    </source>
</evidence>
<accession>S0EXR3</accession>
<evidence type="ECO:0000256" key="4">
    <source>
        <dbReference type="ARBA" id="ARBA00023002"/>
    </source>
</evidence>
<dbReference type="InterPro" id="IPR036188">
    <property type="entry name" value="FAD/NAD-bd_sf"/>
</dbReference>
<evidence type="ECO:0000256" key="5">
    <source>
        <dbReference type="ARBA" id="ARBA00037941"/>
    </source>
</evidence>
<dbReference type="AlphaFoldDB" id="S0EXR3"/>
<dbReference type="InterPro" id="IPR006076">
    <property type="entry name" value="FAD-dep_OxRdtase"/>
</dbReference>
<organism evidence="7 8">
    <name type="scientific">Chthonomonas calidirosea (strain DSM 23976 / ICMP 18418 / T49)</name>
    <dbReference type="NCBI Taxonomy" id="1303518"/>
    <lineage>
        <taxon>Bacteria</taxon>
        <taxon>Bacillati</taxon>
        <taxon>Armatimonadota</taxon>
        <taxon>Chthonomonadia</taxon>
        <taxon>Chthonomonadales</taxon>
        <taxon>Chthonomonadaceae</taxon>
        <taxon>Chthonomonas</taxon>
    </lineage>
</organism>
<evidence type="ECO:0000313" key="7">
    <source>
        <dbReference type="EMBL" id="CCW35091.1"/>
    </source>
</evidence>
<dbReference type="Pfam" id="PF01266">
    <property type="entry name" value="DAO"/>
    <property type="match status" value="1"/>
</dbReference>
<keyword evidence="2" id="KW-0285">Flavoprotein</keyword>
<dbReference type="KEGG" id="ccz:CCALI_01273"/>
<comment type="cofactor">
    <cofactor evidence="1">
        <name>FAD</name>
        <dbReference type="ChEBI" id="CHEBI:57692"/>
    </cofactor>
</comment>
<dbReference type="PANTHER" id="PTHR43104">
    <property type="entry name" value="L-2-HYDROXYGLUTARATE DEHYDROGENASE, MITOCHONDRIAL"/>
    <property type="match status" value="1"/>
</dbReference>
<keyword evidence="3" id="KW-0274">FAD</keyword>
<dbReference type="PATRIC" id="fig|1303518.3.peg.1297"/>
<dbReference type="GO" id="GO:0047545">
    <property type="term" value="F:(S)-2-hydroxyglutarate dehydrogenase activity"/>
    <property type="evidence" value="ECO:0007669"/>
    <property type="project" value="TreeGrafter"/>
</dbReference>
<gene>
    <name evidence="7" type="ORF">CCALI_01273</name>
</gene>
<dbReference type="PANTHER" id="PTHR43104:SF2">
    <property type="entry name" value="L-2-HYDROXYGLUTARATE DEHYDROGENASE, MITOCHONDRIAL"/>
    <property type="match status" value="1"/>
</dbReference>
<dbReference type="NCBIfam" id="NF008726">
    <property type="entry name" value="PRK11728.1"/>
    <property type="match status" value="1"/>
</dbReference>
<evidence type="ECO:0000259" key="6">
    <source>
        <dbReference type="Pfam" id="PF01266"/>
    </source>
</evidence>
<evidence type="ECO:0000313" key="8">
    <source>
        <dbReference type="Proteomes" id="UP000014227"/>
    </source>
</evidence>
<dbReference type="SUPFAM" id="SSF51905">
    <property type="entry name" value="FAD/NAD(P)-binding domain"/>
    <property type="match status" value="1"/>
</dbReference>
<keyword evidence="4 7" id="KW-0560">Oxidoreductase</keyword>
<dbReference type="EMBL" id="HF951689">
    <property type="protein sequence ID" value="CCW35091.1"/>
    <property type="molecule type" value="Genomic_DNA"/>
</dbReference>
<dbReference type="Gene3D" id="3.50.50.60">
    <property type="entry name" value="FAD/NAD(P)-binding domain"/>
    <property type="match status" value="1"/>
</dbReference>
<dbReference type="GO" id="GO:0005737">
    <property type="term" value="C:cytoplasm"/>
    <property type="evidence" value="ECO:0007669"/>
    <property type="project" value="TreeGrafter"/>
</dbReference>
<dbReference type="Gene3D" id="3.30.9.10">
    <property type="entry name" value="D-Amino Acid Oxidase, subunit A, domain 2"/>
    <property type="match status" value="1"/>
</dbReference>
<dbReference type="HOGENOM" id="CLU_024775_0_1_0"/>
<dbReference type="STRING" id="454171.CP488_02822"/>
<proteinExistence type="inferred from homology"/>
<protein>
    <submittedName>
        <fullName evidence="7">Predicted dehydrogenase</fullName>
        <ecNumber evidence="7">1.1.3.-</ecNumber>
    </submittedName>
</protein>
<comment type="similarity">
    <text evidence="5">Belongs to the L2HGDH family.</text>
</comment>
<dbReference type="eggNOG" id="COG0579">
    <property type="taxonomic scope" value="Bacteria"/>
</dbReference>
<dbReference type="Proteomes" id="UP000014227">
    <property type="component" value="Chromosome I"/>
</dbReference>
<sequence length="402" mass="44313">MAQMFDFAVVGGGLVGLATCLALQDRFGPINLLVLEKEGSWGAHQSGHNSGVIHSGIYYRPGSAKARLCKQGREALIAFCDRHAIPYRICGKLIVACDETELSRLKGLQQRAVENGIPTQFLSGEQAKQWEPHVHCVGALRVETTGVVDFKQVCRAYAREVEARGAEMHLNTLLMGVRTEANFTTLESSQGDFRCRFLINCAGLFSDRVAQLAGLRPPVRILPFRGEYYTLQPPSADCVKGLIYPVPDPAFPFLGVHLTRTVEDHVHAGPNAVLSLKREGYTRKDFSLKDCWECLSYRGFWRLVLPYMREGLREIRRSRSRALFAKSVQRMVPDICASDLIPNGAGVRAQAVTPEGKLVDDFLILEAPNALHVCNAPSPAATASLAIGQEIAKRVPACWRGQ</sequence>